<evidence type="ECO:0000313" key="1">
    <source>
        <dbReference type="EMBL" id="KAA3470009.1"/>
    </source>
</evidence>
<gene>
    <name evidence="1" type="ORF">EPI10_015750</name>
</gene>
<dbReference type="OrthoDB" id="1000712at2759"/>
<comment type="caution">
    <text evidence="1">The sequence shown here is derived from an EMBL/GenBank/DDBJ whole genome shotgun (WGS) entry which is preliminary data.</text>
</comment>
<dbReference type="AlphaFoldDB" id="A0A5B6VL78"/>
<evidence type="ECO:0000313" key="2">
    <source>
        <dbReference type="Proteomes" id="UP000325315"/>
    </source>
</evidence>
<organism evidence="1 2">
    <name type="scientific">Gossypium australe</name>
    <dbReference type="NCBI Taxonomy" id="47621"/>
    <lineage>
        <taxon>Eukaryota</taxon>
        <taxon>Viridiplantae</taxon>
        <taxon>Streptophyta</taxon>
        <taxon>Embryophyta</taxon>
        <taxon>Tracheophyta</taxon>
        <taxon>Spermatophyta</taxon>
        <taxon>Magnoliopsida</taxon>
        <taxon>eudicotyledons</taxon>
        <taxon>Gunneridae</taxon>
        <taxon>Pentapetalae</taxon>
        <taxon>rosids</taxon>
        <taxon>malvids</taxon>
        <taxon>Malvales</taxon>
        <taxon>Malvaceae</taxon>
        <taxon>Malvoideae</taxon>
        <taxon>Gossypium</taxon>
    </lineage>
</organism>
<proteinExistence type="predicted"/>
<name>A0A5B6VL78_9ROSI</name>
<sequence length="80" mass="9285">MRKFNDLVFSSPTALFNSLTTTTVGNQLVVSTGTLMEFIRLNLVLKESQSISKPPYFNDANYSYWRIRMMLFIKANDHFI</sequence>
<dbReference type="Proteomes" id="UP000325315">
    <property type="component" value="Unassembled WGS sequence"/>
</dbReference>
<reference evidence="2" key="1">
    <citation type="journal article" date="2019" name="Plant Biotechnol. J.">
        <title>Genome sequencing of the Australian wild diploid species Gossypium australe highlights disease resistance and delayed gland morphogenesis.</title>
        <authorList>
            <person name="Cai Y."/>
            <person name="Cai X."/>
            <person name="Wang Q."/>
            <person name="Wang P."/>
            <person name="Zhang Y."/>
            <person name="Cai C."/>
            <person name="Xu Y."/>
            <person name="Wang K."/>
            <person name="Zhou Z."/>
            <person name="Wang C."/>
            <person name="Geng S."/>
            <person name="Li B."/>
            <person name="Dong Q."/>
            <person name="Hou Y."/>
            <person name="Wang H."/>
            <person name="Ai P."/>
            <person name="Liu Z."/>
            <person name="Yi F."/>
            <person name="Sun M."/>
            <person name="An G."/>
            <person name="Cheng J."/>
            <person name="Zhang Y."/>
            <person name="Shi Q."/>
            <person name="Xie Y."/>
            <person name="Shi X."/>
            <person name="Chang Y."/>
            <person name="Huang F."/>
            <person name="Chen Y."/>
            <person name="Hong S."/>
            <person name="Mi L."/>
            <person name="Sun Q."/>
            <person name="Zhang L."/>
            <person name="Zhou B."/>
            <person name="Peng R."/>
            <person name="Zhang X."/>
            <person name="Liu F."/>
        </authorList>
    </citation>
    <scope>NUCLEOTIDE SEQUENCE [LARGE SCALE GENOMIC DNA]</scope>
    <source>
        <strain evidence="2">cv. PA1801</strain>
    </source>
</reference>
<dbReference type="EMBL" id="SMMG02000006">
    <property type="protein sequence ID" value="KAA3470009.1"/>
    <property type="molecule type" value="Genomic_DNA"/>
</dbReference>
<keyword evidence="2" id="KW-1185">Reference proteome</keyword>
<accession>A0A5B6VL78</accession>
<protein>
    <submittedName>
        <fullName evidence="1">Uncharacterized protein</fullName>
    </submittedName>
</protein>